<evidence type="ECO:0000256" key="6">
    <source>
        <dbReference type="ARBA" id="ARBA00023139"/>
    </source>
</evidence>
<dbReference type="Proteomes" id="UP000027265">
    <property type="component" value="Unassembled WGS sequence"/>
</dbReference>
<evidence type="ECO:0000256" key="10">
    <source>
        <dbReference type="RuleBase" id="RU079119"/>
    </source>
</evidence>
<keyword evidence="14" id="KW-1185">Reference proteome</keyword>
<evidence type="ECO:0000313" key="14">
    <source>
        <dbReference type="Proteomes" id="UP000027265"/>
    </source>
</evidence>
<keyword evidence="8 10" id="KW-0012">Acyltransferase</keyword>
<comment type="catalytic activity">
    <reaction evidence="9 10">
        <text>L-cysteinyl-[protein] + hexadecanoyl-CoA = S-hexadecanoyl-L-cysteinyl-[protein] + CoA</text>
        <dbReference type="Rhea" id="RHEA:36683"/>
        <dbReference type="Rhea" id="RHEA-COMP:10131"/>
        <dbReference type="Rhea" id="RHEA-COMP:11032"/>
        <dbReference type="ChEBI" id="CHEBI:29950"/>
        <dbReference type="ChEBI" id="CHEBI:57287"/>
        <dbReference type="ChEBI" id="CHEBI:57379"/>
        <dbReference type="ChEBI" id="CHEBI:74151"/>
        <dbReference type="EC" id="2.3.1.225"/>
    </reaction>
</comment>
<comment type="domain">
    <text evidence="10">The DHHC domain is required for palmitoyltransferase activity.</text>
</comment>
<feature type="region of interest" description="Disordered" evidence="11">
    <location>
        <begin position="324"/>
        <end position="354"/>
    </location>
</feature>
<dbReference type="STRING" id="933084.A0A067PCQ3"/>
<protein>
    <recommendedName>
        <fullName evidence="10">Palmitoyltransferase</fullName>
        <ecNumber evidence="10">2.3.1.225</ecNumber>
    </recommendedName>
</protein>
<evidence type="ECO:0000256" key="4">
    <source>
        <dbReference type="ARBA" id="ARBA00022989"/>
    </source>
</evidence>
<evidence type="ECO:0000313" key="13">
    <source>
        <dbReference type="EMBL" id="KDQ52698.1"/>
    </source>
</evidence>
<name>A0A067PCQ3_9AGAM</name>
<evidence type="ECO:0000256" key="3">
    <source>
        <dbReference type="ARBA" id="ARBA00022692"/>
    </source>
</evidence>
<gene>
    <name evidence="13" type="ORF">JAAARDRAFT_183961</name>
</gene>
<evidence type="ECO:0000256" key="1">
    <source>
        <dbReference type="ARBA" id="ARBA00004141"/>
    </source>
</evidence>
<comment type="subcellular location">
    <subcellularLocation>
        <location evidence="1">Membrane</location>
        <topology evidence="1">Multi-pass membrane protein</topology>
    </subcellularLocation>
</comment>
<comment type="similarity">
    <text evidence="10">Belongs to the DHHC palmitoyltransferase family.</text>
</comment>
<keyword evidence="5 10" id="KW-0472">Membrane</keyword>
<sequence>MTCARTVFRCFKWLERLGDKVTGAAGPLFIFLAIVLISTGTICFFFVVLPDLSFPLLSWPICTLIASNLWMHYYYVCTVPPGFVDDPPPESCKGWRWARKRKVARNRALTGVRWTGEGGVKMSRGSVTRCKRCGLMRPERSHHCRICNRCVLKFDHHCPVSIRINQCVGLHNERHFILFMAYLILSCFCYCILGYPHFFEAIGFTFNDHWDHFVPALAFILTYILSGVLFLAVGIMLSWHLWGIVNGETSVESQDHEVYRKIAKGRGDTFVNSYDLGKRKNLEVFFNVGQDGYPLWTLCFPFRIEPYTDGRTWARREGYERHLGVREGDELTDEDEEEEEDQPPARREGSAARD</sequence>
<dbReference type="InterPro" id="IPR001594">
    <property type="entry name" value="Palmitoyltrfase_DHHC"/>
</dbReference>
<evidence type="ECO:0000256" key="2">
    <source>
        <dbReference type="ARBA" id="ARBA00022679"/>
    </source>
</evidence>
<dbReference type="HOGENOM" id="CLU_054274_1_0_1"/>
<dbReference type="GO" id="GO:0019706">
    <property type="term" value="F:protein-cysteine S-palmitoyltransferase activity"/>
    <property type="evidence" value="ECO:0007669"/>
    <property type="project" value="UniProtKB-EC"/>
</dbReference>
<dbReference type="PROSITE" id="PS50216">
    <property type="entry name" value="DHHC"/>
    <property type="match status" value="1"/>
</dbReference>
<organism evidence="13 14">
    <name type="scientific">Jaapia argillacea MUCL 33604</name>
    <dbReference type="NCBI Taxonomy" id="933084"/>
    <lineage>
        <taxon>Eukaryota</taxon>
        <taxon>Fungi</taxon>
        <taxon>Dikarya</taxon>
        <taxon>Basidiomycota</taxon>
        <taxon>Agaricomycotina</taxon>
        <taxon>Agaricomycetes</taxon>
        <taxon>Agaricomycetidae</taxon>
        <taxon>Jaapiales</taxon>
        <taxon>Jaapiaceae</taxon>
        <taxon>Jaapia</taxon>
    </lineage>
</organism>
<feature type="compositionally biased region" description="Basic and acidic residues" evidence="11">
    <location>
        <begin position="343"/>
        <end position="354"/>
    </location>
</feature>
<dbReference type="FunCoup" id="A0A067PCQ3">
    <property type="interactions" value="239"/>
</dbReference>
<proteinExistence type="inferred from homology"/>
<feature type="domain" description="Palmitoyltransferase DHHC" evidence="12">
    <location>
        <begin position="130"/>
        <end position="254"/>
    </location>
</feature>
<evidence type="ECO:0000256" key="11">
    <source>
        <dbReference type="SAM" id="MobiDB-lite"/>
    </source>
</evidence>
<dbReference type="PANTHER" id="PTHR12246">
    <property type="entry name" value="PALMITOYLTRANSFERASE ZDHHC16"/>
    <property type="match status" value="1"/>
</dbReference>
<dbReference type="Pfam" id="PF01529">
    <property type="entry name" value="DHHC"/>
    <property type="match status" value="1"/>
</dbReference>
<accession>A0A067PCQ3</accession>
<dbReference type="EC" id="2.3.1.225" evidence="10"/>
<feature type="transmembrane region" description="Helical" evidence="10">
    <location>
        <begin position="56"/>
        <end position="76"/>
    </location>
</feature>
<keyword evidence="2 10" id="KW-0808">Transferase</keyword>
<feature type="transmembrane region" description="Helical" evidence="10">
    <location>
        <begin position="21"/>
        <end position="50"/>
    </location>
</feature>
<keyword evidence="7" id="KW-0449">Lipoprotein</keyword>
<dbReference type="OrthoDB" id="9909019at2759"/>
<evidence type="ECO:0000256" key="9">
    <source>
        <dbReference type="ARBA" id="ARBA00048048"/>
    </source>
</evidence>
<dbReference type="AlphaFoldDB" id="A0A067PCQ3"/>
<feature type="transmembrane region" description="Helical" evidence="10">
    <location>
        <begin position="176"/>
        <end position="196"/>
    </location>
</feature>
<evidence type="ECO:0000259" key="12">
    <source>
        <dbReference type="Pfam" id="PF01529"/>
    </source>
</evidence>
<keyword evidence="6" id="KW-0564">Palmitate</keyword>
<evidence type="ECO:0000256" key="7">
    <source>
        <dbReference type="ARBA" id="ARBA00023288"/>
    </source>
</evidence>
<evidence type="ECO:0000256" key="8">
    <source>
        <dbReference type="ARBA" id="ARBA00023315"/>
    </source>
</evidence>
<evidence type="ECO:0000256" key="5">
    <source>
        <dbReference type="ARBA" id="ARBA00023136"/>
    </source>
</evidence>
<feature type="transmembrane region" description="Helical" evidence="10">
    <location>
        <begin position="216"/>
        <end position="237"/>
    </location>
</feature>
<dbReference type="EMBL" id="KL197738">
    <property type="protein sequence ID" value="KDQ52698.1"/>
    <property type="molecule type" value="Genomic_DNA"/>
</dbReference>
<dbReference type="InParanoid" id="A0A067PCQ3"/>
<dbReference type="InterPro" id="IPR039859">
    <property type="entry name" value="PFA4/ZDH16/20/ERF2-like"/>
</dbReference>
<keyword evidence="3 10" id="KW-0812">Transmembrane</keyword>
<dbReference type="GO" id="GO:0016020">
    <property type="term" value="C:membrane"/>
    <property type="evidence" value="ECO:0007669"/>
    <property type="project" value="UniProtKB-SubCell"/>
</dbReference>
<reference evidence="14" key="1">
    <citation type="journal article" date="2014" name="Proc. Natl. Acad. Sci. U.S.A.">
        <title>Extensive sampling of basidiomycete genomes demonstrates inadequacy of the white-rot/brown-rot paradigm for wood decay fungi.</title>
        <authorList>
            <person name="Riley R."/>
            <person name="Salamov A.A."/>
            <person name="Brown D.W."/>
            <person name="Nagy L.G."/>
            <person name="Floudas D."/>
            <person name="Held B.W."/>
            <person name="Levasseur A."/>
            <person name="Lombard V."/>
            <person name="Morin E."/>
            <person name="Otillar R."/>
            <person name="Lindquist E.A."/>
            <person name="Sun H."/>
            <person name="LaButti K.M."/>
            <person name="Schmutz J."/>
            <person name="Jabbour D."/>
            <person name="Luo H."/>
            <person name="Baker S.E."/>
            <person name="Pisabarro A.G."/>
            <person name="Walton J.D."/>
            <person name="Blanchette R.A."/>
            <person name="Henrissat B."/>
            <person name="Martin F."/>
            <person name="Cullen D."/>
            <person name="Hibbett D.S."/>
            <person name="Grigoriev I.V."/>
        </authorList>
    </citation>
    <scope>NUCLEOTIDE SEQUENCE [LARGE SCALE GENOMIC DNA]</scope>
    <source>
        <strain evidence="14">MUCL 33604</strain>
    </source>
</reference>
<keyword evidence="4 10" id="KW-1133">Transmembrane helix</keyword>
<feature type="compositionally biased region" description="Acidic residues" evidence="11">
    <location>
        <begin position="330"/>
        <end position="342"/>
    </location>
</feature>